<feature type="transmembrane region" description="Helical" evidence="2">
    <location>
        <begin position="29"/>
        <end position="49"/>
    </location>
</feature>
<name>A0AAV9UCW6_9PEZI</name>
<feature type="transmembrane region" description="Helical" evidence="2">
    <location>
        <begin position="315"/>
        <end position="333"/>
    </location>
</feature>
<evidence type="ECO:0000313" key="3">
    <source>
        <dbReference type="EMBL" id="KAK6340318.1"/>
    </source>
</evidence>
<keyword evidence="2" id="KW-0812">Transmembrane</keyword>
<feature type="region of interest" description="Disordered" evidence="1">
    <location>
        <begin position="473"/>
        <end position="536"/>
    </location>
</feature>
<keyword evidence="2" id="KW-0472">Membrane</keyword>
<organism evidence="3 4">
    <name type="scientific">Orbilia blumenaviensis</name>
    <dbReference type="NCBI Taxonomy" id="1796055"/>
    <lineage>
        <taxon>Eukaryota</taxon>
        <taxon>Fungi</taxon>
        <taxon>Dikarya</taxon>
        <taxon>Ascomycota</taxon>
        <taxon>Pezizomycotina</taxon>
        <taxon>Orbiliomycetes</taxon>
        <taxon>Orbiliales</taxon>
        <taxon>Orbiliaceae</taxon>
        <taxon>Orbilia</taxon>
    </lineage>
</organism>
<dbReference type="EMBL" id="JAVHNS010000011">
    <property type="protein sequence ID" value="KAK6340318.1"/>
    <property type="molecule type" value="Genomic_DNA"/>
</dbReference>
<keyword evidence="2" id="KW-1133">Transmembrane helix</keyword>
<evidence type="ECO:0008006" key="5">
    <source>
        <dbReference type="Google" id="ProtNLM"/>
    </source>
</evidence>
<evidence type="ECO:0000313" key="4">
    <source>
        <dbReference type="Proteomes" id="UP001373714"/>
    </source>
</evidence>
<dbReference type="Proteomes" id="UP001373714">
    <property type="component" value="Unassembled WGS sequence"/>
</dbReference>
<evidence type="ECO:0000256" key="1">
    <source>
        <dbReference type="SAM" id="MobiDB-lite"/>
    </source>
</evidence>
<proteinExistence type="predicted"/>
<feature type="transmembrane region" description="Helical" evidence="2">
    <location>
        <begin position="237"/>
        <end position="257"/>
    </location>
</feature>
<dbReference type="AlphaFoldDB" id="A0AAV9UCW6"/>
<protein>
    <recommendedName>
        <fullName evidence="5">Integral membrane protein</fullName>
    </recommendedName>
</protein>
<feature type="transmembrane region" description="Helical" evidence="2">
    <location>
        <begin position="361"/>
        <end position="380"/>
    </location>
</feature>
<comment type="caution">
    <text evidence="3">The sequence shown here is derived from an EMBL/GenBank/DDBJ whole genome shotgun (WGS) entry which is preliminary data.</text>
</comment>
<dbReference type="PANTHER" id="PTHR37544">
    <property type="entry name" value="SPRAY-RELATED"/>
    <property type="match status" value="1"/>
</dbReference>
<sequence>MGHESLCDSDGNLLVTMPFIALARNRPEVFLSSTVAVITSLVLPTTTALMWELQLPDIYQAKPQLNSTYIYVTAILVALVVLLAAGLIVRLTWKFKTGLYGDFDNLAGLAALICDSKGILDTFHGASFQSNKSINKLLKNQTFYLRHINVMDPITMKQEPRYQIIVDPVSAPISIGPPSPESEVLKPRNAHPFVLSWMFILLVDIVASIPLLVLRISVLLNKPIFFLDLLGIKGLLAFNYSVYTAGLTAMFNACLVMEPYSVLQRRNTWQSGSSLDTYTNASHLVKNLRAHSILVSIPLAIYTHCTISAITGLRLIFMVITSAVAPTCIEFLWKSPVGFITGSGENNDTKFLISLADGLDAWLLSLFCINCAGLLIVLILSKPIIPRNPNTIASRIAYLAHSERLLSDVRGYSLNTMRQLSERIMACCSDSELGGHTYGLGYIERKVAGHRSTDEKIYEVAIERGPLIFKYNFPSTHPAEQGEPIPPRRRTGTTDQNQTTGSGDDTAGASNNLASDTVVIQTPEPSAQVSWHQDRR</sequence>
<reference evidence="3 4" key="1">
    <citation type="submission" date="2019-10" db="EMBL/GenBank/DDBJ databases">
        <authorList>
            <person name="Palmer J.M."/>
        </authorList>
    </citation>
    <scope>NUCLEOTIDE SEQUENCE [LARGE SCALE GENOMIC DNA]</scope>
    <source>
        <strain evidence="3 4">TWF730</strain>
    </source>
</reference>
<evidence type="ECO:0000256" key="2">
    <source>
        <dbReference type="SAM" id="Phobius"/>
    </source>
</evidence>
<dbReference type="PANTHER" id="PTHR37544:SF3">
    <property type="entry name" value="SPRAY"/>
    <property type="match status" value="1"/>
</dbReference>
<keyword evidence="4" id="KW-1185">Reference proteome</keyword>
<feature type="compositionally biased region" description="Polar residues" evidence="1">
    <location>
        <begin position="493"/>
        <end position="536"/>
    </location>
</feature>
<gene>
    <name evidence="3" type="ORF">TWF730_002081</name>
</gene>
<feature type="transmembrane region" description="Helical" evidence="2">
    <location>
        <begin position="69"/>
        <end position="89"/>
    </location>
</feature>
<feature type="transmembrane region" description="Helical" evidence="2">
    <location>
        <begin position="194"/>
        <end position="217"/>
    </location>
</feature>
<accession>A0AAV9UCW6</accession>